<protein>
    <submittedName>
        <fullName evidence="1">Uncharacterized protein</fullName>
    </submittedName>
</protein>
<keyword evidence="2" id="KW-1185">Reference proteome</keyword>
<reference evidence="1 2" key="1">
    <citation type="journal article" date="2022" name="Nat. Ecol. Evol.">
        <title>A masculinizing supergene underlies an exaggerated male reproductive morph in a spider.</title>
        <authorList>
            <person name="Hendrickx F."/>
            <person name="De Corte Z."/>
            <person name="Sonet G."/>
            <person name="Van Belleghem S.M."/>
            <person name="Kostlbacher S."/>
            <person name="Vangestel C."/>
        </authorList>
    </citation>
    <scope>NUCLEOTIDE SEQUENCE [LARGE SCALE GENOMIC DNA]</scope>
    <source>
        <strain evidence="1">W744_W776</strain>
    </source>
</reference>
<proteinExistence type="predicted"/>
<comment type="caution">
    <text evidence="1">The sequence shown here is derived from an EMBL/GenBank/DDBJ whole genome shotgun (WGS) entry which is preliminary data.</text>
</comment>
<sequence length="84" mass="9254">MNYVASWKFRSNCEIHGCQIGRRASGGELIMQMGLHRRGGLQRIHLSREAADTVPLEQTCVLASAKALSIFGRAITNVNLLSEL</sequence>
<dbReference type="AlphaFoldDB" id="A0AAV6UJC4"/>
<dbReference type="EMBL" id="JAFNEN010000383">
    <property type="protein sequence ID" value="KAG8184214.1"/>
    <property type="molecule type" value="Genomic_DNA"/>
</dbReference>
<evidence type="ECO:0000313" key="1">
    <source>
        <dbReference type="EMBL" id="KAG8184214.1"/>
    </source>
</evidence>
<accession>A0AAV6UJC4</accession>
<gene>
    <name evidence="1" type="ORF">JTE90_007648</name>
</gene>
<dbReference type="Proteomes" id="UP000827092">
    <property type="component" value="Unassembled WGS sequence"/>
</dbReference>
<name>A0AAV6UJC4_9ARAC</name>
<organism evidence="1 2">
    <name type="scientific">Oedothorax gibbosus</name>
    <dbReference type="NCBI Taxonomy" id="931172"/>
    <lineage>
        <taxon>Eukaryota</taxon>
        <taxon>Metazoa</taxon>
        <taxon>Ecdysozoa</taxon>
        <taxon>Arthropoda</taxon>
        <taxon>Chelicerata</taxon>
        <taxon>Arachnida</taxon>
        <taxon>Araneae</taxon>
        <taxon>Araneomorphae</taxon>
        <taxon>Entelegynae</taxon>
        <taxon>Araneoidea</taxon>
        <taxon>Linyphiidae</taxon>
        <taxon>Erigoninae</taxon>
        <taxon>Oedothorax</taxon>
    </lineage>
</organism>
<evidence type="ECO:0000313" key="2">
    <source>
        <dbReference type="Proteomes" id="UP000827092"/>
    </source>
</evidence>